<dbReference type="Ensembl" id="ENSHHUT00000086455.1">
    <property type="protein sequence ID" value="ENSHHUP00000083822.1"/>
    <property type="gene ID" value="ENSHHUG00000048612.1"/>
</dbReference>
<dbReference type="Pfam" id="PF05279">
    <property type="entry name" value="Asp-B-Hydro_N"/>
    <property type="match status" value="1"/>
</dbReference>
<feature type="transmembrane region" description="Helical" evidence="11">
    <location>
        <begin position="47"/>
        <end position="67"/>
    </location>
</feature>
<reference evidence="13" key="3">
    <citation type="submission" date="2025-09" db="UniProtKB">
        <authorList>
            <consortium name="Ensembl"/>
        </authorList>
    </citation>
    <scope>IDENTIFICATION</scope>
</reference>
<evidence type="ECO:0000259" key="12">
    <source>
        <dbReference type="Pfam" id="PF05279"/>
    </source>
</evidence>
<comment type="subcellular location">
    <subcellularLocation>
        <location evidence="1">Sarcoplasmic reticulum membrane</location>
        <topology evidence="1">Single-pass type II membrane protein</topology>
    </subcellularLocation>
</comment>
<evidence type="ECO:0000256" key="11">
    <source>
        <dbReference type="SAM" id="Phobius"/>
    </source>
</evidence>
<evidence type="ECO:0000256" key="1">
    <source>
        <dbReference type="ARBA" id="ARBA00004157"/>
    </source>
</evidence>
<organism evidence="13 14">
    <name type="scientific">Hucho hucho</name>
    <name type="common">huchen</name>
    <dbReference type="NCBI Taxonomy" id="62062"/>
    <lineage>
        <taxon>Eukaryota</taxon>
        <taxon>Metazoa</taxon>
        <taxon>Chordata</taxon>
        <taxon>Craniata</taxon>
        <taxon>Vertebrata</taxon>
        <taxon>Euteleostomi</taxon>
        <taxon>Actinopterygii</taxon>
        <taxon>Neopterygii</taxon>
        <taxon>Teleostei</taxon>
        <taxon>Protacanthopterygii</taxon>
        <taxon>Salmoniformes</taxon>
        <taxon>Salmonidae</taxon>
        <taxon>Salmoninae</taxon>
        <taxon>Hucho</taxon>
    </lineage>
</organism>
<accession>A0A4W5R5I3</accession>
<evidence type="ECO:0000256" key="3">
    <source>
        <dbReference type="ARBA" id="ARBA00022553"/>
    </source>
</evidence>
<evidence type="ECO:0000313" key="14">
    <source>
        <dbReference type="Proteomes" id="UP000314982"/>
    </source>
</evidence>
<feature type="region of interest" description="Disordered" evidence="10">
    <location>
        <begin position="157"/>
        <end position="320"/>
    </location>
</feature>
<protein>
    <recommendedName>
        <fullName evidence="2">Triadin</fullName>
    </recommendedName>
</protein>
<dbReference type="GeneTree" id="ENSGT00770000121629"/>
<dbReference type="InterPro" id="IPR007943">
    <property type="entry name" value="Asp-B-hydro/Triadin_dom"/>
</dbReference>
<dbReference type="Proteomes" id="UP000314982">
    <property type="component" value="Unassembled WGS sequence"/>
</dbReference>
<feature type="compositionally biased region" description="Basic and acidic residues" evidence="10">
    <location>
        <begin position="306"/>
        <end position="320"/>
    </location>
</feature>
<evidence type="ECO:0000256" key="10">
    <source>
        <dbReference type="SAM" id="MobiDB-lite"/>
    </source>
</evidence>
<reference evidence="13" key="2">
    <citation type="submission" date="2025-08" db="UniProtKB">
        <authorList>
            <consortium name="Ensembl"/>
        </authorList>
    </citation>
    <scope>IDENTIFICATION</scope>
</reference>
<evidence type="ECO:0000256" key="5">
    <source>
        <dbReference type="ARBA" id="ARBA00022989"/>
    </source>
</evidence>
<dbReference type="GO" id="GO:0051282">
    <property type="term" value="P:regulation of sequestering of calcium ion"/>
    <property type="evidence" value="ECO:0007669"/>
    <property type="project" value="UniProtKB-ARBA"/>
</dbReference>
<evidence type="ECO:0000256" key="8">
    <source>
        <dbReference type="ARBA" id="ARBA00023180"/>
    </source>
</evidence>
<keyword evidence="6 11" id="KW-0472">Membrane</keyword>
<dbReference type="PANTHER" id="PTHR14106">
    <property type="entry name" value="TRIADIN"/>
    <property type="match status" value="1"/>
</dbReference>
<sequence>MTEGVEAQSSTTTMVIESKNGEAGQPLVRVSKRTVTDDLYTTFSSPMAWILVLALVITWSCVAIIMFDLMDYKGLTGVPPPPAVRKAIKEEGRSRGSIQHISSDPMKVENEAVEESTGWGNLLLTFASNLVAPEEEEDIEGELHPVKKKAIFLPSRKQVTPPVEETITPPSEEAKETEVEEKTEEIQEAPEEEEEEEETEEPSTKPELTIEEALEEEVVEEETAEPESKEEVEPITDTEEEEEEEVALEHELEEVVVAALPEPKKEEDKVAPEPKEEVEPAVKEVKVQQAATPPHQVVCPCMHSSKPKEPESEPVEEKGIDIPLIDQYDAWLWRSESCSLLTPSYLYHTFG</sequence>
<comment type="function">
    <text evidence="9">Contributes to the regulation of lumenal Ca2+ release via the sarcoplasmic reticulum calcium release channels RYR1 and RYR2, a key step in triggering skeletal and heart muscle contraction. Required for normal organization of the triad junction, where T-tubules and the sarcoplasmic reticulum terminal cisternae are in close contact. Required for normal skeletal muscle strength. Plays a role in excitation-contraction coupling in the heart and in regulating the rate of heart beats.</text>
</comment>
<evidence type="ECO:0000256" key="2">
    <source>
        <dbReference type="ARBA" id="ARBA00016711"/>
    </source>
</evidence>
<keyword evidence="7" id="KW-1015">Disulfide bond</keyword>
<evidence type="ECO:0000313" key="13">
    <source>
        <dbReference type="Ensembl" id="ENSHHUP00000083822.1"/>
    </source>
</evidence>
<feature type="compositionally biased region" description="Acidic residues" evidence="10">
    <location>
        <begin position="233"/>
        <end position="254"/>
    </location>
</feature>
<feature type="compositionally biased region" description="Acidic residues" evidence="10">
    <location>
        <begin position="209"/>
        <end position="225"/>
    </location>
</feature>
<evidence type="ECO:0000256" key="4">
    <source>
        <dbReference type="ARBA" id="ARBA00022692"/>
    </source>
</evidence>
<dbReference type="AlphaFoldDB" id="A0A4W5R5I3"/>
<feature type="compositionally biased region" description="Acidic residues" evidence="10">
    <location>
        <begin position="178"/>
        <end position="201"/>
    </location>
</feature>
<name>A0A4W5R5I3_9TELE</name>
<keyword evidence="8" id="KW-0325">Glycoprotein</keyword>
<dbReference type="GO" id="GO:0033017">
    <property type="term" value="C:sarcoplasmic reticulum membrane"/>
    <property type="evidence" value="ECO:0007669"/>
    <property type="project" value="UniProtKB-SubCell"/>
</dbReference>
<evidence type="ECO:0000256" key="9">
    <source>
        <dbReference type="ARBA" id="ARBA00046074"/>
    </source>
</evidence>
<keyword evidence="14" id="KW-1185">Reference proteome</keyword>
<keyword evidence="4 11" id="KW-0812">Transmembrane</keyword>
<feature type="compositionally biased region" description="Basic and acidic residues" evidence="10">
    <location>
        <begin position="262"/>
        <end position="286"/>
    </location>
</feature>
<keyword evidence="3" id="KW-0597">Phosphoprotein</keyword>
<dbReference type="GO" id="GO:0005102">
    <property type="term" value="F:signaling receptor binding"/>
    <property type="evidence" value="ECO:0007669"/>
    <property type="project" value="InterPro"/>
</dbReference>
<evidence type="ECO:0000256" key="7">
    <source>
        <dbReference type="ARBA" id="ARBA00023157"/>
    </source>
</evidence>
<keyword evidence="5 11" id="KW-1133">Transmembrane helix</keyword>
<reference evidence="14" key="1">
    <citation type="submission" date="2018-06" db="EMBL/GenBank/DDBJ databases">
        <title>Genome assembly of Danube salmon.</title>
        <authorList>
            <person name="Macqueen D.J."/>
            <person name="Gundappa M.K."/>
        </authorList>
    </citation>
    <scope>NUCLEOTIDE SEQUENCE [LARGE SCALE GENOMIC DNA]</scope>
</reference>
<dbReference type="InterPro" id="IPR010798">
    <property type="entry name" value="Triadin"/>
</dbReference>
<feature type="domain" description="Aspartyl beta-hydroxylase/Triadin" evidence="12">
    <location>
        <begin position="44"/>
        <end position="76"/>
    </location>
</feature>
<evidence type="ECO:0000256" key="6">
    <source>
        <dbReference type="ARBA" id="ARBA00023136"/>
    </source>
</evidence>
<feature type="compositionally biased region" description="Low complexity" evidence="10">
    <location>
        <begin position="160"/>
        <end position="171"/>
    </location>
</feature>
<dbReference type="PANTHER" id="PTHR14106:SF0">
    <property type="entry name" value="TRIADIN"/>
    <property type="match status" value="1"/>
</dbReference>
<proteinExistence type="predicted"/>